<evidence type="ECO:0000256" key="7">
    <source>
        <dbReference type="ARBA" id="ARBA00023209"/>
    </source>
</evidence>
<evidence type="ECO:0000256" key="4">
    <source>
        <dbReference type="ARBA" id="ARBA00023098"/>
    </source>
</evidence>
<comment type="PTM">
    <text evidence="11">Is synthesized initially as an inactive proenzyme. Formation of the active enzyme involves a self-maturation process in which the active site pyruvoyl group is generated from an internal serine residue via an autocatalytic post-translational modification. Two non-identical subunits are generated from the proenzyme in this reaction, and the pyruvate is formed at the N-terminus of the alpha chain, which is derived from the carboxyl end of the proenzyme. The post-translation cleavage follows an unusual pathway, termed non-hydrolytic serinolysis, in which the side chain hydroxyl group of the serine supplies its oxygen atom to form the C-terminus of the beta chain, while the remainder of the serine residue undergoes an oxidative deamination to produce ammonia and the pyruvoyl prosthetic group on the alpha chain.</text>
</comment>
<dbReference type="GO" id="GO:0006646">
    <property type="term" value="P:phosphatidylethanolamine biosynthetic process"/>
    <property type="evidence" value="ECO:0007669"/>
    <property type="project" value="UniProtKB-UniRule"/>
</dbReference>
<evidence type="ECO:0000313" key="14">
    <source>
        <dbReference type="Proteomes" id="UP000297031"/>
    </source>
</evidence>
<dbReference type="AlphaFoldDB" id="A0A4P7VR80"/>
<dbReference type="UniPathway" id="UPA00558">
    <property type="reaction ID" value="UER00616"/>
</dbReference>
<comment type="similarity">
    <text evidence="11">Belongs to the phosphatidylserine decarboxylase family. PSD-A subfamily.</text>
</comment>
<gene>
    <name evidence="11" type="primary">psd</name>
    <name evidence="13" type="ORF">E7746_13565</name>
</gene>
<feature type="chain" id="PRO_5023403986" description="Phosphatidylserine decarboxylase beta chain" evidence="11">
    <location>
        <begin position="1"/>
        <end position="189"/>
    </location>
</feature>
<keyword evidence="12" id="KW-0812">Transmembrane</keyword>
<comment type="subcellular location">
    <subcellularLocation>
        <location evidence="11">Cell membrane</location>
        <topology evidence="11">Peripheral membrane protein</topology>
    </subcellularLocation>
</comment>
<evidence type="ECO:0000256" key="9">
    <source>
        <dbReference type="ARBA" id="ARBA00023264"/>
    </source>
</evidence>
<keyword evidence="2 11" id="KW-0444">Lipid biosynthesis</keyword>
<feature type="active site" description="Schiff-base intermediate with substrate; via pyruvic acid" evidence="11">
    <location>
        <position position="190"/>
    </location>
</feature>
<evidence type="ECO:0000256" key="3">
    <source>
        <dbReference type="ARBA" id="ARBA00022793"/>
    </source>
</evidence>
<dbReference type="PANTHER" id="PTHR35809:SF1">
    <property type="entry name" value="ARCHAETIDYLSERINE DECARBOXYLASE PROENZYME-RELATED"/>
    <property type="match status" value="1"/>
</dbReference>
<keyword evidence="5 11" id="KW-0472">Membrane</keyword>
<evidence type="ECO:0000256" key="11">
    <source>
        <dbReference type="HAMAP-Rule" id="MF_00664"/>
    </source>
</evidence>
<dbReference type="EC" id="4.1.1.65" evidence="11"/>
<dbReference type="PANTHER" id="PTHR35809">
    <property type="entry name" value="ARCHAETIDYLSERINE DECARBOXYLASE PROENZYME-RELATED"/>
    <property type="match status" value="1"/>
</dbReference>
<organism evidence="13 14">
    <name type="scientific">Muribaculum gordoncarteri</name>
    <dbReference type="NCBI Taxonomy" id="2530390"/>
    <lineage>
        <taxon>Bacteria</taxon>
        <taxon>Pseudomonadati</taxon>
        <taxon>Bacteroidota</taxon>
        <taxon>Bacteroidia</taxon>
        <taxon>Bacteroidales</taxon>
        <taxon>Muribaculaceae</taxon>
        <taxon>Muribaculum</taxon>
    </lineage>
</organism>
<proteinExistence type="inferred from homology"/>
<reference evidence="13 14" key="1">
    <citation type="submission" date="2019-02" db="EMBL/GenBank/DDBJ databases">
        <title>Isolation and identification of novel species under the genus Muribaculum.</title>
        <authorList>
            <person name="Miyake S."/>
            <person name="Ding Y."/>
            <person name="Low A."/>
            <person name="Soh M."/>
            <person name="Seedorf H."/>
        </authorList>
    </citation>
    <scope>NUCLEOTIDE SEQUENCE [LARGE SCALE GENOMIC DNA]</scope>
    <source>
        <strain evidence="13 14">TLL-A4</strain>
    </source>
</reference>
<keyword evidence="14" id="KW-1185">Reference proteome</keyword>
<dbReference type="EMBL" id="CP039393">
    <property type="protein sequence ID" value="QCD36832.1"/>
    <property type="molecule type" value="Genomic_DNA"/>
</dbReference>
<comment type="cofactor">
    <cofactor evidence="11">
        <name>pyruvate</name>
        <dbReference type="ChEBI" id="CHEBI:15361"/>
    </cofactor>
    <text evidence="11">Binds 1 pyruvoyl group covalently per subunit.</text>
</comment>
<keyword evidence="7 11" id="KW-0594">Phospholipid biosynthesis</keyword>
<dbReference type="InterPro" id="IPR033175">
    <property type="entry name" value="PSD-A"/>
</dbReference>
<evidence type="ECO:0000313" key="13">
    <source>
        <dbReference type="EMBL" id="QCD36832.1"/>
    </source>
</evidence>
<dbReference type="Pfam" id="PF02666">
    <property type="entry name" value="PS_Dcarbxylase"/>
    <property type="match status" value="1"/>
</dbReference>
<dbReference type="InterPro" id="IPR003817">
    <property type="entry name" value="PS_Dcarbxylase"/>
</dbReference>
<evidence type="ECO:0000256" key="10">
    <source>
        <dbReference type="ARBA" id="ARBA00023317"/>
    </source>
</evidence>
<keyword evidence="8 11" id="KW-0456">Lyase</keyword>
<keyword evidence="12" id="KW-1133">Transmembrane helix</keyword>
<sequence>MRVKIHREGLNILVVLLFILLVINIPAWLFMRPVAIPVTFTVISAVVYLLVLNFFRSPRRSFKGNRDNVVVASADGKVVALEETYEDEFLHCRCIQLSVFMSVLNVHANWFPVDGKVLYVKHHSGRFMSAYLPKSSTENERSTVAIEARNGQTIVMRQVAGALARRIVTYAAPGEPASIEDHMGFIKFGSRVDLYLPLGTEIYVKLGDKTIGGVTTVGRLADKPTAESIKKS</sequence>
<keyword evidence="10 11" id="KW-0670">Pyruvate</keyword>
<dbReference type="RefSeq" id="WP_123394967.1">
    <property type="nucleotide sequence ID" value="NZ_CANQMU010000002.1"/>
</dbReference>
<comment type="pathway">
    <text evidence="11">Phospholipid metabolism; phosphatidylethanolamine biosynthesis; phosphatidylethanolamine from CDP-diacylglycerol: step 2/2.</text>
</comment>
<feature type="chain" id="PRO_5023403985" description="Phosphatidylserine decarboxylase alpha chain" evidence="11">
    <location>
        <begin position="190"/>
        <end position="232"/>
    </location>
</feature>
<evidence type="ECO:0000256" key="8">
    <source>
        <dbReference type="ARBA" id="ARBA00023239"/>
    </source>
</evidence>
<keyword evidence="1 11" id="KW-1003">Cell membrane</keyword>
<dbReference type="KEGG" id="mgod:E7746_13565"/>
<keyword evidence="9 11" id="KW-1208">Phospholipid metabolism</keyword>
<dbReference type="OrthoDB" id="9790893at2"/>
<evidence type="ECO:0000256" key="5">
    <source>
        <dbReference type="ARBA" id="ARBA00023136"/>
    </source>
</evidence>
<protein>
    <recommendedName>
        <fullName evidence="11">Phosphatidylserine decarboxylase proenzyme</fullName>
        <ecNumber evidence="11">4.1.1.65</ecNumber>
    </recommendedName>
    <component>
        <recommendedName>
            <fullName evidence="11">Phosphatidylserine decarboxylase alpha chain</fullName>
        </recommendedName>
    </component>
    <component>
        <recommendedName>
            <fullName evidence="11">Phosphatidylserine decarboxylase beta chain</fullName>
        </recommendedName>
    </component>
</protein>
<feature type="site" description="Cleavage (non-hydrolytic); by autocatalysis" evidence="11">
    <location>
        <begin position="189"/>
        <end position="190"/>
    </location>
</feature>
<keyword evidence="3 11" id="KW-0210">Decarboxylase</keyword>
<comment type="subunit">
    <text evidence="11">Heterodimer of a large membrane-associated beta subunit and a small pyruvoyl-containing alpha subunit.</text>
</comment>
<comment type="catalytic activity">
    <reaction evidence="11">
        <text>a 1,2-diacyl-sn-glycero-3-phospho-L-serine + H(+) = a 1,2-diacyl-sn-glycero-3-phosphoethanolamine + CO2</text>
        <dbReference type="Rhea" id="RHEA:20828"/>
        <dbReference type="ChEBI" id="CHEBI:15378"/>
        <dbReference type="ChEBI" id="CHEBI:16526"/>
        <dbReference type="ChEBI" id="CHEBI:57262"/>
        <dbReference type="ChEBI" id="CHEBI:64612"/>
        <dbReference type="EC" id="4.1.1.65"/>
    </reaction>
</comment>
<feature type="transmembrane region" description="Helical" evidence="12">
    <location>
        <begin position="12"/>
        <end position="30"/>
    </location>
</feature>
<dbReference type="HAMAP" id="MF_00664">
    <property type="entry name" value="PS_decarb_PSD_A"/>
    <property type="match status" value="1"/>
</dbReference>
<feature type="modified residue" description="Pyruvic acid (Ser); by autocatalysis" evidence="11">
    <location>
        <position position="190"/>
    </location>
</feature>
<evidence type="ECO:0000256" key="1">
    <source>
        <dbReference type="ARBA" id="ARBA00022475"/>
    </source>
</evidence>
<dbReference type="Proteomes" id="UP000297031">
    <property type="component" value="Chromosome"/>
</dbReference>
<evidence type="ECO:0000256" key="12">
    <source>
        <dbReference type="SAM" id="Phobius"/>
    </source>
</evidence>
<dbReference type="GO" id="GO:0004609">
    <property type="term" value="F:phosphatidylserine decarboxylase activity"/>
    <property type="evidence" value="ECO:0007669"/>
    <property type="project" value="UniProtKB-UniRule"/>
</dbReference>
<keyword evidence="6 11" id="KW-0865">Zymogen</keyword>
<dbReference type="GO" id="GO:0005886">
    <property type="term" value="C:plasma membrane"/>
    <property type="evidence" value="ECO:0007669"/>
    <property type="project" value="UniProtKB-SubCell"/>
</dbReference>
<feature type="transmembrane region" description="Helical" evidence="12">
    <location>
        <begin position="36"/>
        <end position="55"/>
    </location>
</feature>
<evidence type="ECO:0000256" key="6">
    <source>
        <dbReference type="ARBA" id="ARBA00023145"/>
    </source>
</evidence>
<name>A0A4P7VR80_9BACT</name>
<comment type="function">
    <text evidence="11">Catalyzes the formation of phosphatidylethanolamine (PtdEtn) from phosphatidylserine (PtdSer).</text>
</comment>
<evidence type="ECO:0000256" key="2">
    <source>
        <dbReference type="ARBA" id="ARBA00022516"/>
    </source>
</evidence>
<dbReference type="NCBIfam" id="NF003678">
    <property type="entry name" value="PRK05305.1-2"/>
    <property type="match status" value="1"/>
</dbReference>
<accession>A0A4P7VR80</accession>
<keyword evidence="4 11" id="KW-0443">Lipid metabolism</keyword>